<evidence type="ECO:0000313" key="1">
    <source>
        <dbReference type="EMBL" id="BAP58760.1"/>
    </source>
</evidence>
<proteinExistence type="predicted"/>
<reference evidence="2" key="1">
    <citation type="submission" date="2013-11" db="EMBL/GenBank/DDBJ databases">
        <title>Symbiont-containing voluminous jelly as an extraordinary maternal gift for overwintering insect nymphs.</title>
        <authorList>
            <person name="Kaiwa N."/>
            <person name="Hosokawa T."/>
            <person name="Nikoh N."/>
            <person name="Meng X.Y."/>
            <person name="Tanahashi M."/>
            <person name="Moriyama M."/>
            <person name="Maeda T."/>
            <person name="Yamaguchi K."/>
            <person name="Shigenobu S."/>
            <person name="Ito M."/>
            <person name="Fukatsu T."/>
        </authorList>
    </citation>
    <scope>NUCLEOTIDE SEQUENCE [LARGE SCALE GENOMIC DNA]</scope>
    <source>
        <strain evidence="2">UwTKB</strain>
    </source>
</reference>
<evidence type="ECO:0000313" key="2">
    <source>
        <dbReference type="Proteomes" id="UP000031627"/>
    </source>
</evidence>
<accession>A0A090ASB1</accession>
<sequence>MFLKKNKNLFKKNNFRKNFKFCSKYINISYKINLKYYLLIFY</sequence>
<keyword evidence="2" id="KW-1185">Reference proteome</keyword>
<name>A0A090ASB1_9ENTR</name>
<organism evidence="1 2">
    <name type="scientific">Candidatus Tachikawaea gelatinosa</name>
    <dbReference type="NCBI Taxonomy" id="1410383"/>
    <lineage>
        <taxon>Bacteria</taxon>
        <taxon>Pseudomonadati</taxon>
        <taxon>Pseudomonadota</taxon>
        <taxon>Gammaproteobacteria</taxon>
        <taxon>Enterobacterales</taxon>
        <taxon>Enterobacteriaceae</taxon>
        <taxon>Candidatus Tachikawaea</taxon>
    </lineage>
</organism>
<dbReference type="EMBL" id="AP014521">
    <property type="protein sequence ID" value="BAP58760.1"/>
    <property type="molecule type" value="Genomic_DNA"/>
</dbReference>
<protein>
    <submittedName>
        <fullName evidence="1">Uncharacterized protein</fullName>
    </submittedName>
</protein>
<dbReference type="KEGG" id="sbw:TGUWTKB_5340"/>
<dbReference type="Proteomes" id="UP000031627">
    <property type="component" value="Chromosome"/>
</dbReference>
<dbReference type="STRING" id="1410383.TGUWTKB_5340"/>
<dbReference type="AlphaFoldDB" id="A0A090ASB1"/>
<reference evidence="1 2" key="2">
    <citation type="journal article" date="2014" name="Curr. Biol.">
        <title>Symbiont-Supplemented Maternal Investment Underpinning Host's Ecological Adaptation.</title>
        <authorList>
            <person name="Kaiwa N."/>
            <person name="Hosokawa T."/>
            <person name="Nikoh N."/>
            <person name="Tanahashi M."/>
            <person name="Moriyama M."/>
            <person name="Meng X.Y."/>
            <person name="Maeda T."/>
            <person name="Yamaguchi K."/>
            <person name="Shigenobu S."/>
            <person name="Ito M."/>
            <person name="Fukatsu T."/>
        </authorList>
    </citation>
    <scope>NUCLEOTIDE SEQUENCE [LARGE SCALE GENOMIC DNA]</scope>
    <source>
        <strain evidence="1 2">UwTKB</strain>
    </source>
</reference>
<dbReference type="HOGENOM" id="CLU_3258843_0_0_6"/>
<gene>
    <name evidence="1" type="ORF">TGUWTKB_5340</name>
</gene>